<protein>
    <submittedName>
        <fullName evidence="1">Uncharacterized protein</fullName>
    </submittedName>
</protein>
<evidence type="ECO:0000313" key="2">
    <source>
        <dbReference type="Proteomes" id="UP001397290"/>
    </source>
</evidence>
<organism evidence="1 2">
    <name type="scientific">Beauveria asiatica</name>
    <dbReference type="NCBI Taxonomy" id="1069075"/>
    <lineage>
        <taxon>Eukaryota</taxon>
        <taxon>Fungi</taxon>
        <taxon>Dikarya</taxon>
        <taxon>Ascomycota</taxon>
        <taxon>Pezizomycotina</taxon>
        <taxon>Sordariomycetes</taxon>
        <taxon>Hypocreomycetidae</taxon>
        <taxon>Hypocreales</taxon>
        <taxon>Cordycipitaceae</taxon>
        <taxon>Beauveria</taxon>
    </lineage>
</organism>
<dbReference type="Proteomes" id="UP001397290">
    <property type="component" value="Unassembled WGS sequence"/>
</dbReference>
<proteinExistence type="predicted"/>
<comment type="caution">
    <text evidence="1">The sequence shown here is derived from an EMBL/GenBank/DDBJ whole genome shotgun (WGS) entry which is preliminary data.</text>
</comment>
<dbReference type="EMBL" id="JAAHCF010000033">
    <property type="protein sequence ID" value="KAK8149946.1"/>
    <property type="molecule type" value="Genomic_DNA"/>
</dbReference>
<name>A0AAW0S6Q5_9HYPO</name>
<keyword evidence="2" id="KW-1185">Reference proteome</keyword>
<reference evidence="1 2" key="1">
    <citation type="submission" date="2020-02" db="EMBL/GenBank/DDBJ databases">
        <title>Comparative genomics of the hypocrealean fungal genus Beauvera.</title>
        <authorList>
            <person name="Showalter D.N."/>
            <person name="Bushley K.E."/>
            <person name="Rehner S.A."/>
        </authorList>
    </citation>
    <scope>NUCLEOTIDE SEQUENCE [LARGE SCALE GENOMIC DNA]</scope>
    <source>
        <strain evidence="1 2">ARSEF4384</strain>
    </source>
</reference>
<accession>A0AAW0S6Q5</accession>
<sequence>MSFEDCHALVKNMVEQQYTGVDCTTIVYLGQSQEILKSSKVGLWAHSVSQESVVVNMRMPGIRRFLSRLADMGLNVAADYQGVRYKFVKTNLDSRTTSPSSSL</sequence>
<dbReference type="AlphaFoldDB" id="A0AAW0S6Q5"/>
<gene>
    <name evidence="1" type="ORF">G3M48_005038</name>
</gene>
<evidence type="ECO:0000313" key="1">
    <source>
        <dbReference type="EMBL" id="KAK8149946.1"/>
    </source>
</evidence>